<dbReference type="GO" id="GO:0005506">
    <property type="term" value="F:iron ion binding"/>
    <property type="evidence" value="ECO:0007669"/>
    <property type="project" value="InterPro"/>
</dbReference>
<evidence type="ECO:0000313" key="4">
    <source>
        <dbReference type="EMBL" id="JAC94162.1"/>
    </source>
</evidence>
<sequence length="115" mass="13871">MSFISEKAFFLWDWRWLTTALVFLFSYVVVRFYYKVPKYPKGSFYHYQSWEIYWLSATPMNFTRRPENGPSNTGTRFTLWMGERPMVVINTQKLVKEAFVERRHEFAGRFPSKSG</sequence>
<protein>
    <submittedName>
        <fullName evidence="4">Putative cytochrome</fullName>
    </submittedName>
</protein>
<keyword evidence="2" id="KW-0560">Oxidoreductase</keyword>
<feature type="transmembrane region" description="Helical" evidence="3">
    <location>
        <begin position="14"/>
        <end position="34"/>
    </location>
</feature>
<dbReference type="Pfam" id="PF00067">
    <property type="entry name" value="p450"/>
    <property type="match status" value="1"/>
</dbReference>
<dbReference type="InterPro" id="IPR002401">
    <property type="entry name" value="Cyt_P450_E_grp-I"/>
</dbReference>
<dbReference type="GO" id="GO:0016705">
    <property type="term" value="F:oxidoreductase activity, acting on paired donors, with incorporation or reduction of molecular oxygen"/>
    <property type="evidence" value="ECO:0007669"/>
    <property type="project" value="InterPro"/>
</dbReference>
<dbReference type="PRINTS" id="PR00463">
    <property type="entry name" value="EP450I"/>
</dbReference>
<comment type="similarity">
    <text evidence="1">Belongs to the cytochrome P450 family.</text>
</comment>
<dbReference type="AlphaFoldDB" id="A0A090XB60"/>
<evidence type="ECO:0000256" key="1">
    <source>
        <dbReference type="ARBA" id="ARBA00010617"/>
    </source>
</evidence>
<dbReference type="EMBL" id="GBIH01000548">
    <property type="protein sequence ID" value="JAC94162.1"/>
    <property type="molecule type" value="mRNA"/>
</dbReference>
<dbReference type="InterPro" id="IPR036396">
    <property type="entry name" value="Cyt_P450_sf"/>
</dbReference>
<keyword evidence="3" id="KW-1133">Transmembrane helix</keyword>
<name>A0A090XB60_IXORI</name>
<dbReference type="GO" id="GO:0020037">
    <property type="term" value="F:heme binding"/>
    <property type="evidence" value="ECO:0007669"/>
    <property type="project" value="InterPro"/>
</dbReference>
<evidence type="ECO:0000256" key="3">
    <source>
        <dbReference type="SAM" id="Phobius"/>
    </source>
</evidence>
<reference evidence="4" key="1">
    <citation type="journal article" date="2015" name="PLoS Negl. Trop. Dis.">
        <title>Deep Sequencing Analysis of the Ixodes ricinus Haemocytome.</title>
        <authorList>
            <person name="Kotsyfakis M."/>
            <person name="Kopacek P."/>
            <person name="Franta Z."/>
            <person name="Pedra J.H."/>
            <person name="Ribeiro J.M."/>
        </authorList>
    </citation>
    <scope>NUCLEOTIDE SEQUENCE</scope>
</reference>
<dbReference type="SUPFAM" id="SSF48264">
    <property type="entry name" value="Cytochrome P450"/>
    <property type="match status" value="1"/>
</dbReference>
<keyword evidence="3" id="KW-0812">Transmembrane</keyword>
<evidence type="ECO:0000256" key="2">
    <source>
        <dbReference type="ARBA" id="ARBA00023033"/>
    </source>
</evidence>
<proteinExistence type="evidence at transcript level"/>
<dbReference type="GO" id="GO:0004497">
    <property type="term" value="F:monooxygenase activity"/>
    <property type="evidence" value="ECO:0007669"/>
    <property type="project" value="UniProtKB-KW"/>
</dbReference>
<organism evidence="4">
    <name type="scientific">Ixodes ricinus</name>
    <name type="common">Common tick</name>
    <name type="synonym">Acarus ricinus</name>
    <dbReference type="NCBI Taxonomy" id="34613"/>
    <lineage>
        <taxon>Eukaryota</taxon>
        <taxon>Metazoa</taxon>
        <taxon>Ecdysozoa</taxon>
        <taxon>Arthropoda</taxon>
        <taxon>Chelicerata</taxon>
        <taxon>Arachnida</taxon>
        <taxon>Acari</taxon>
        <taxon>Parasitiformes</taxon>
        <taxon>Ixodida</taxon>
        <taxon>Ixodoidea</taxon>
        <taxon>Ixodidae</taxon>
        <taxon>Ixodinae</taxon>
        <taxon>Ixodes</taxon>
    </lineage>
</organism>
<accession>A0A090XB60</accession>
<keyword evidence="3" id="KW-0472">Membrane</keyword>
<keyword evidence="2" id="KW-0503">Monooxygenase</keyword>
<dbReference type="InterPro" id="IPR001128">
    <property type="entry name" value="Cyt_P450"/>
</dbReference>